<organism evidence="1 2">
    <name type="scientific">Sphaerisporangium album</name>
    <dbReference type="NCBI Taxonomy" id="509200"/>
    <lineage>
        <taxon>Bacteria</taxon>
        <taxon>Bacillati</taxon>
        <taxon>Actinomycetota</taxon>
        <taxon>Actinomycetes</taxon>
        <taxon>Streptosporangiales</taxon>
        <taxon>Streptosporangiaceae</taxon>
        <taxon>Sphaerisporangium</taxon>
    </lineage>
</organism>
<dbReference type="Pfam" id="PF10025">
    <property type="entry name" value="DUF2267"/>
    <property type="match status" value="1"/>
</dbReference>
<accession>A0A367FLE0</accession>
<dbReference type="InterPro" id="IPR038282">
    <property type="entry name" value="DUF2267_sf"/>
</dbReference>
<dbReference type="AlphaFoldDB" id="A0A367FLE0"/>
<gene>
    <name evidence="1" type="ORF">DQ384_15275</name>
</gene>
<reference evidence="1 2" key="1">
    <citation type="submission" date="2018-06" db="EMBL/GenBank/DDBJ databases">
        <title>Sphaerisporangium craniellae sp. nov., isolated from a marine sponge in the South China Sea.</title>
        <authorList>
            <person name="Li L."/>
        </authorList>
    </citation>
    <scope>NUCLEOTIDE SEQUENCE [LARGE SCALE GENOMIC DNA]</scope>
    <source>
        <strain evidence="1 2">CCTCC AA 208026</strain>
    </source>
</reference>
<sequence length="147" mass="16901">MADTGYSSFNTTVDKTNRVLKEIEHAYGWPKERRNQSYAALRGVLHALRDRLTVQEAAHFGAELPLLMRGIFYEGWNPDRVPIKMNRDDLLARVRQEFPFEVKDGIEQLTRTVFGALRLHVADGEWQKIRAGLPKDLAELIPSDDRP</sequence>
<dbReference type="OrthoDB" id="20942at2"/>
<dbReference type="Proteomes" id="UP000253094">
    <property type="component" value="Unassembled WGS sequence"/>
</dbReference>
<keyword evidence="2" id="KW-1185">Reference proteome</keyword>
<comment type="caution">
    <text evidence="1">The sequence shown here is derived from an EMBL/GenBank/DDBJ whole genome shotgun (WGS) entry which is preliminary data.</text>
</comment>
<dbReference type="InterPro" id="IPR018727">
    <property type="entry name" value="DUF2267"/>
</dbReference>
<protein>
    <submittedName>
        <fullName evidence="1">DUF2267 domain-containing protein</fullName>
    </submittedName>
</protein>
<dbReference type="Gene3D" id="1.10.490.110">
    <property type="entry name" value="Uncharacterized conserved protein DUF2267"/>
    <property type="match status" value="1"/>
</dbReference>
<dbReference type="EMBL" id="QOIL01000007">
    <property type="protein sequence ID" value="RCG30642.1"/>
    <property type="molecule type" value="Genomic_DNA"/>
</dbReference>
<proteinExistence type="predicted"/>
<evidence type="ECO:0000313" key="1">
    <source>
        <dbReference type="EMBL" id="RCG30642.1"/>
    </source>
</evidence>
<evidence type="ECO:0000313" key="2">
    <source>
        <dbReference type="Proteomes" id="UP000253094"/>
    </source>
</evidence>
<name>A0A367FLE0_9ACTN</name>
<dbReference type="RefSeq" id="WP_114029437.1">
    <property type="nucleotide sequence ID" value="NZ_QOIL01000007.1"/>
</dbReference>